<dbReference type="RefSeq" id="XP_002506393.1">
    <property type="nucleotide sequence ID" value="XM_002506347.1"/>
</dbReference>
<reference evidence="3 4" key="1">
    <citation type="journal article" date="2009" name="Science">
        <title>Green evolution and dynamic adaptations revealed by genomes of the marine picoeukaryotes Micromonas.</title>
        <authorList>
            <person name="Worden A.Z."/>
            <person name="Lee J.H."/>
            <person name="Mock T."/>
            <person name="Rouze P."/>
            <person name="Simmons M.P."/>
            <person name="Aerts A.L."/>
            <person name="Allen A.E."/>
            <person name="Cuvelier M.L."/>
            <person name="Derelle E."/>
            <person name="Everett M.V."/>
            <person name="Foulon E."/>
            <person name="Grimwood J."/>
            <person name="Gundlach H."/>
            <person name="Henrissat B."/>
            <person name="Napoli C."/>
            <person name="McDonald S.M."/>
            <person name="Parker M.S."/>
            <person name="Rombauts S."/>
            <person name="Salamov A."/>
            <person name="Von Dassow P."/>
            <person name="Badger J.H."/>
            <person name="Coutinho P.M."/>
            <person name="Demir E."/>
            <person name="Dubchak I."/>
            <person name="Gentemann C."/>
            <person name="Eikrem W."/>
            <person name="Gready J.E."/>
            <person name="John U."/>
            <person name="Lanier W."/>
            <person name="Lindquist E.A."/>
            <person name="Lucas S."/>
            <person name="Mayer K.F."/>
            <person name="Moreau H."/>
            <person name="Not F."/>
            <person name="Otillar R."/>
            <person name="Panaud O."/>
            <person name="Pangilinan J."/>
            <person name="Paulsen I."/>
            <person name="Piegu B."/>
            <person name="Poliakov A."/>
            <person name="Robbens S."/>
            <person name="Schmutz J."/>
            <person name="Toulza E."/>
            <person name="Wyss T."/>
            <person name="Zelensky A."/>
            <person name="Zhou K."/>
            <person name="Armbrust E.V."/>
            <person name="Bhattacharya D."/>
            <person name="Goodenough U.W."/>
            <person name="Van de Peer Y."/>
            <person name="Grigoriev I.V."/>
        </authorList>
    </citation>
    <scope>NUCLEOTIDE SEQUENCE [LARGE SCALE GENOMIC DNA]</scope>
    <source>
        <strain evidence="4">RCC299 / NOUM17</strain>
    </source>
</reference>
<dbReference type="Proteomes" id="UP000002009">
    <property type="component" value="Chromosome 15"/>
</dbReference>
<dbReference type="GO" id="GO:0030692">
    <property type="term" value="C:Noc4p-Nop14p complex"/>
    <property type="evidence" value="ECO:0007669"/>
    <property type="project" value="TreeGrafter"/>
</dbReference>
<feature type="non-terminal residue" evidence="3">
    <location>
        <position position="1"/>
    </location>
</feature>
<evidence type="ECO:0000313" key="3">
    <source>
        <dbReference type="EMBL" id="ACO67651.1"/>
    </source>
</evidence>
<dbReference type="InParanoid" id="C1EIB4"/>
<protein>
    <recommendedName>
        <fullName evidence="2">CCAAT-binding factor domain-containing protein</fullName>
    </recommendedName>
</protein>
<feature type="non-terminal residue" evidence="3">
    <location>
        <position position="204"/>
    </location>
</feature>
<gene>
    <name evidence="3" type="ORF">MICPUN_75716</name>
</gene>
<organism evidence="3 4">
    <name type="scientific">Micromonas commoda (strain RCC299 / NOUM17 / CCMP2709)</name>
    <name type="common">Picoplanktonic green alga</name>
    <dbReference type="NCBI Taxonomy" id="296587"/>
    <lineage>
        <taxon>Eukaryota</taxon>
        <taxon>Viridiplantae</taxon>
        <taxon>Chlorophyta</taxon>
        <taxon>Mamiellophyceae</taxon>
        <taxon>Mamiellales</taxon>
        <taxon>Mamiellaceae</taxon>
        <taxon>Micromonas</taxon>
    </lineage>
</organism>
<feature type="domain" description="CCAAT-binding factor" evidence="2">
    <location>
        <begin position="54"/>
        <end position="200"/>
    </location>
</feature>
<dbReference type="AlphaFoldDB" id="C1EIB4"/>
<dbReference type="GO" id="GO:0042254">
    <property type="term" value="P:ribosome biogenesis"/>
    <property type="evidence" value="ECO:0007669"/>
    <property type="project" value="InterPro"/>
</dbReference>
<dbReference type="InterPro" id="IPR005612">
    <property type="entry name" value="CCAAT-binding_factor"/>
</dbReference>
<comment type="similarity">
    <text evidence="1">Belongs to the CBF/MAK21 family.</text>
</comment>
<proteinExistence type="inferred from homology"/>
<sequence length="204" mass="22959">QRTWLALLRSPFPDDIYRKILVRAHADVMPHMPSPVTLSDFFTASIDRGGLDGMLALNGIFHLMTKHQLEYPKFYDRLYGLLDSSCFRAANRRGFFELLDVFLKSPALPAYLAGAFIKRLSRLAIHAPPAGAVLAVAYCHNLLRRHPGCGVMVHRENGKCTESDPFVADEPDPASCRALESSIWEMEAMSRHYHAQVSKFSEVL</sequence>
<dbReference type="eggNOG" id="KOG2154">
    <property type="taxonomic scope" value="Eukaryota"/>
</dbReference>
<accession>C1EIB4</accession>
<evidence type="ECO:0000259" key="2">
    <source>
        <dbReference type="Pfam" id="PF03914"/>
    </source>
</evidence>
<evidence type="ECO:0000256" key="1">
    <source>
        <dbReference type="ARBA" id="ARBA00007797"/>
    </source>
</evidence>
<dbReference type="Pfam" id="PF03914">
    <property type="entry name" value="CBF"/>
    <property type="match status" value="1"/>
</dbReference>
<keyword evidence="4" id="KW-1185">Reference proteome</keyword>
<dbReference type="PANTHER" id="PTHR12455:SF0">
    <property type="entry name" value="NUCLEOLAR COMPLEX PROTEIN 4 HOMOLOG"/>
    <property type="match status" value="1"/>
</dbReference>
<dbReference type="OrthoDB" id="10263185at2759"/>
<dbReference type="OMA" id="ESSIWEM"/>
<dbReference type="GO" id="GO:0032040">
    <property type="term" value="C:small-subunit processome"/>
    <property type="evidence" value="ECO:0007669"/>
    <property type="project" value="TreeGrafter"/>
</dbReference>
<name>C1EIB4_MICCC</name>
<dbReference type="STRING" id="296587.C1EIB4"/>
<dbReference type="EMBL" id="CP001333">
    <property type="protein sequence ID" value="ACO67651.1"/>
    <property type="molecule type" value="Genomic_DNA"/>
</dbReference>
<dbReference type="InterPro" id="IPR027193">
    <property type="entry name" value="Noc4"/>
</dbReference>
<evidence type="ECO:0000313" key="4">
    <source>
        <dbReference type="Proteomes" id="UP000002009"/>
    </source>
</evidence>
<dbReference type="PANTHER" id="PTHR12455">
    <property type="entry name" value="NUCLEOLAR COMPLEX PROTEIN 4"/>
    <property type="match status" value="1"/>
</dbReference>
<dbReference type="GeneID" id="8249504"/>
<dbReference type="KEGG" id="mis:MICPUN_75716"/>